<feature type="region of interest" description="Disordered" evidence="1">
    <location>
        <begin position="141"/>
        <end position="172"/>
    </location>
</feature>
<dbReference type="EMBL" id="JAIQCV010000002">
    <property type="protein sequence ID" value="KAH1121442.1"/>
    <property type="molecule type" value="Genomic_DNA"/>
</dbReference>
<keyword evidence="3" id="KW-1185">Reference proteome</keyword>
<dbReference type="Proteomes" id="UP000828251">
    <property type="component" value="Unassembled WGS sequence"/>
</dbReference>
<protein>
    <submittedName>
        <fullName evidence="2">Uncharacterized protein</fullName>
    </submittedName>
</protein>
<feature type="compositionally biased region" description="Acidic residues" evidence="1">
    <location>
        <begin position="141"/>
        <end position="167"/>
    </location>
</feature>
<sequence>MRCNRNVSFDAMKERISTKIVRRCGKRISKLFYKFPVLTNPIKFTEMEFVDDEDVKTMIIFYCGNWSNQNASIQLFAELAIVERIKNLIASGEEYGAEELCMVALISYVNRESTIRRIDIDLNVAPDINVIGDDGYDSSDLCDQEIDSNSDPDIDEVPDDIDNEGVNDDGNINASLVGN</sequence>
<proteinExistence type="predicted"/>
<gene>
    <name evidence="2" type="ORF">J1N35_004602</name>
</gene>
<accession>A0A9D4AG97</accession>
<evidence type="ECO:0000256" key="1">
    <source>
        <dbReference type="SAM" id="MobiDB-lite"/>
    </source>
</evidence>
<evidence type="ECO:0000313" key="3">
    <source>
        <dbReference type="Proteomes" id="UP000828251"/>
    </source>
</evidence>
<name>A0A9D4AG97_9ROSI</name>
<organism evidence="2 3">
    <name type="scientific">Gossypium stocksii</name>
    <dbReference type="NCBI Taxonomy" id="47602"/>
    <lineage>
        <taxon>Eukaryota</taxon>
        <taxon>Viridiplantae</taxon>
        <taxon>Streptophyta</taxon>
        <taxon>Embryophyta</taxon>
        <taxon>Tracheophyta</taxon>
        <taxon>Spermatophyta</taxon>
        <taxon>Magnoliopsida</taxon>
        <taxon>eudicotyledons</taxon>
        <taxon>Gunneridae</taxon>
        <taxon>Pentapetalae</taxon>
        <taxon>rosids</taxon>
        <taxon>malvids</taxon>
        <taxon>Malvales</taxon>
        <taxon>Malvaceae</taxon>
        <taxon>Malvoideae</taxon>
        <taxon>Gossypium</taxon>
    </lineage>
</organism>
<evidence type="ECO:0000313" key="2">
    <source>
        <dbReference type="EMBL" id="KAH1121442.1"/>
    </source>
</evidence>
<comment type="caution">
    <text evidence="2">The sequence shown here is derived from an EMBL/GenBank/DDBJ whole genome shotgun (WGS) entry which is preliminary data.</text>
</comment>
<reference evidence="2 3" key="1">
    <citation type="journal article" date="2021" name="Plant Biotechnol. J.">
        <title>Multi-omics assisted identification of the key and species-specific regulatory components of drought-tolerant mechanisms in Gossypium stocksii.</title>
        <authorList>
            <person name="Yu D."/>
            <person name="Ke L."/>
            <person name="Zhang D."/>
            <person name="Wu Y."/>
            <person name="Sun Y."/>
            <person name="Mei J."/>
            <person name="Sun J."/>
            <person name="Sun Y."/>
        </authorList>
    </citation>
    <scope>NUCLEOTIDE SEQUENCE [LARGE SCALE GENOMIC DNA]</scope>
    <source>
        <strain evidence="3">cv. E1</strain>
        <tissue evidence="2">Leaf</tissue>
    </source>
</reference>
<dbReference type="AlphaFoldDB" id="A0A9D4AG97"/>